<dbReference type="EMBL" id="LJIJ01004782">
    <property type="protein sequence ID" value="ODM87736.1"/>
    <property type="molecule type" value="Genomic_DNA"/>
</dbReference>
<dbReference type="InterPro" id="IPR017972">
    <property type="entry name" value="Cyt_P450_CS"/>
</dbReference>
<comment type="caution">
    <text evidence="8">The sequence shown here is derived from an EMBL/GenBank/DDBJ whole genome shotgun (WGS) entry which is preliminary data.</text>
</comment>
<dbReference type="GO" id="GO:0016712">
    <property type="term" value="F:oxidoreductase activity, acting on paired donors, with incorporation or reduction of molecular oxygen, reduced flavin or flavoprotein as one donor, and incorporation of one atom of oxygen"/>
    <property type="evidence" value="ECO:0007669"/>
    <property type="project" value="TreeGrafter"/>
</dbReference>
<dbReference type="OrthoDB" id="1055148at2759"/>
<dbReference type="STRING" id="48709.A0A1D2M442"/>
<evidence type="ECO:0000256" key="2">
    <source>
        <dbReference type="ARBA" id="ARBA00022723"/>
    </source>
</evidence>
<keyword evidence="6" id="KW-0560">Oxidoreductase</keyword>
<sequence length="382" mass="43899">MIDFFTTFFIVCIALILWWIVEDRRSTANLPPGPPRLPIIGSLLSVTFKSELPAIALANLSKIYGDVVHVKMGMSSKVVFSTYEAAKEILDHDNANETDLVGIIGDRNMHQNMGEHQSHLILKINLDYICYCFAKNRNRWASEEVWRTLRRFTIRNLRDFGFGKAASMDVVINEELDAINEHRESETYATDPQTFIDVFLAKIEENQNHPIFNDEQLIYTLLDLFQAGADTSSNTLTFALLYLTLYPDIQNKVHEELDAAISKDTVITVEMKSKNIHGQPSRLNVDEQIWGDPLVFRPERFLTEDGEIDKGMAELVMAFGGGRRRCPAQNFGEATIFMYFTSVFRHFKLEKVVDGDWLLPQSQLWAWDTQQNRLKQRLPEKV</sequence>
<dbReference type="GO" id="GO:0006082">
    <property type="term" value="P:organic acid metabolic process"/>
    <property type="evidence" value="ECO:0007669"/>
    <property type="project" value="TreeGrafter"/>
</dbReference>
<dbReference type="PRINTS" id="PR00463">
    <property type="entry name" value="EP450I"/>
</dbReference>
<dbReference type="PANTHER" id="PTHR24300:SF375">
    <property type="entry name" value="CYTOCHROME P450 FAMILY"/>
    <property type="match status" value="1"/>
</dbReference>
<keyword evidence="9" id="KW-1185">Reference proteome</keyword>
<feature type="transmembrane region" description="Helical" evidence="7">
    <location>
        <begin position="5"/>
        <end position="21"/>
    </location>
</feature>
<reference evidence="8 9" key="1">
    <citation type="journal article" date="2016" name="Genome Biol. Evol.">
        <title>Gene Family Evolution Reflects Adaptation to Soil Environmental Stressors in the Genome of the Collembolan Orchesella cincta.</title>
        <authorList>
            <person name="Faddeeva-Vakhrusheva A."/>
            <person name="Derks M.F."/>
            <person name="Anvar S.Y."/>
            <person name="Agamennone V."/>
            <person name="Suring W."/>
            <person name="Smit S."/>
            <person name="van Straalen N.M."/>
            <person name="Roelofs D."/>
        </authorList>
    </citation>
    <scope>NUCLEOTIDE SEQUENCE [LARGE SCALE GENOMIC DNA]</scope>
    <source>
        <tissue evidence="8">Mixed pool</tissue>
    </source>
</reference>
<dbReference type="GO" id="GO:0005737">
    <property type="term" value="C:cytoplasm"/>
    <property type="evidence" value="ECO:0007669"/>
    <property type="project" value="TreeGrafter"/>
</dbReference>
<dbReference type="GO" id="GO:0020037">
    <property type="term" value="F:heme binding"/>
    <property type="evidence" value="ECO:0007669"/>
    <property type="project" value="InterPro"/>
</dbReference>
<dbReference type="AlphaFoldDB" id="A0A1D2M442"/>
<keyword evidence="7" id="KW-0812">Transmembrane</keyword>
<evidence type="ECO:0000256" key="6">
    <source>
        <dbReference type="RuleBase" id="RU000461"/>
    </source>
</evidence>
<organism evidence="8 9">
    <name type="scientific">Orchesella cincta</name>
    <name type="common">Springtail</name>
    <name type="synonym">Podura cincta</name>
    <dbReference type="NCBI Taxonomy" id="48709"/>
    <lineage>
        <taxon>Eukaryota</taxon>
        <taxon>Metazoa</taxon>
        <taxon>Ecdysozoa</taxon>
        <taxon>Arthropoda</taxon>
        <taxon>Hexapoda</taxon>
        <taxon>Collembola</taxon>
        <taxon>Entomobryomorpha</taxon>
        <taxon>Entomobryoidea</taxon>
        <taxon>Orchesellidae</taxon>
        <taxon>Orchesellinae</taxon>
        <taxon>Orchesella</taxon>
    </lineage>
</organism>
<accession>A0A1D2M442</accession>
<dbReference type="PROSITE" id="PS00086">
    <property type="entry name" value="CYTOCHROME_P450"/>
    <property type="match status" value="1"/>
</dbReference>
<evidence type="ECO:0000256" key="4">
    <source>
        <dbReference type="ARBA" id="ARBA00023033"/>
    </source>
</evidence>
<keyword evidence="2 5" id="KW-0479">Metal-binding</keyword>
<feature type="binding site" description="axial binding residue" evidence="5">
    <location>
        <position position="326"/>
    </location>
    <ligand>
        <name>heme</name>
        <dbReference type="ChEBI" id="CHEBI:30413"/>
    </ligand>
    <ligandPart>
        <name>Fe</name>
        <dbReference type="ChEBI" id="CHEBI:18248"/>
    </ligandPart>
</feature>
<protein>
    <submittedName>
        <fullName evidence="8">Methyl farnesoate epoxidase</fullName>
    </submittedName>
</protein>
<dbReference type="PRINTS" id="PR00385">
    <property type="entry name" value="P450"/>
</dbReference>
<dbReference type="InterPro" id="IPR036396">
    <property type="entry name" value="Cyt_P450_sf"/>
</dbReference>
<dbReference type="Pfam" id="PF00067">
    <property type="entry name" value="p450"/>
    <property type="match status" value="3"/>
</dbReference>
<evidence type="ECO:0000256" key="1">
    <source>
        <dbReference type="ARBA" id="ARBA00010617"/>
    </source>
</evidence>
<keyword evidence="7" id="KW-0472">Membrane</keyword>
<evidence type="ECO:0000256" key="5">
    <source>
        <dbReference type="PIRSR" id="PIRSR602401-1"/>
    </source>
</evidence>
<keyword evidence="7" id="KW-1133">Transmembrane helix</keyword>
<gene>
    <name evidence="8" type="ORF">Ocin01_18946</name>
</gene>
<dbReference type="SUPFAM" id="SSF48264">
    <property type="entry name" value="Cytochrome P450"/>
    <property type="match status" value="1"/>
</dbReference>
<dbReference type="Gene3D" id="1.10.630.10">
    <property type="entry name" value="Cytochrome P450"/>
    <property type="match status" value="3"/>
</dbReference>
<keyword evidence="4 6" id="KW-0503">Monooxygenase</keyword>
<dbReference type="InterPro" id="IPR001128">
    <property type="entry name" value="Cyt_P450"/>
</dbReference>
<dbReference type="PANTHER" id="PTHR24300">
    <property type="entry name" value="CYTOCHROME P450 508A4-RELATED"/>
    <property type="match status" value="1"/>
</dbReference>
<dbReference type="OMA" id="GAHWRFM"/>
<evidence type="ECO:0000256" key="3">
    <source>
        <dbReference type="ARBA" id="ARBA00023004"/>
    </source>
</evidence>
<evidence type="ECO:0000313" key="9">
    <source>
        <dbReference type="Proteomes" id="UP000094527"/>
    </source>
</evidence>
<dbReference type="InterPro" id="IPR050182">
    <property type="entry name" value="Cytochrome_P450_fam2"/>
</dbReference>
<dbReference type="Proteomes" id="UP000094527">
    <property type="component" value="Unassembled WGS sequence"/>
</dbReference>
<dbReference type="InterPro" id="IPR002401">
    <property type="entry name" value="Cyt_P450_E_grp-I"/>
</dbReference>
<dbReference type="GO" id="GO:0005506">
    <property type="term" value="F:iron ion binding"/>
    <property type="evidence" value="ECO:0007669"/>
    <property type="project" value="InterPro"/>
</dbReference>
<keyword evidence="5 6" id="KW-0349">Heme</keyword>
<comment type="cofactor">
    <cofactor evidence="5">
        <name>heme</name>
        <dbReference type="ChEBI" id="CHEBI:30413"/>
    </cofactor>
</comment>
<evidence type="ECO:0000313" key="8">
    <source>
        <dbReference type="EMBL" id="ODM87736.1"/>
    </source>
</evidence>
<evidence type="ECO:0000256" key="7">
    <source>
        <dbReference type="SAM" id="Phobius"/>
    </source>
</evidence>
<dbReference type="GO" id="GO:0006805">
    <property type="term" value="P:xenobiotic metabolic process"/>
    <property type="evidence" value="ECO:0007669"/>
    <property type="project" value="TreeGrafter"/>
</dbReference>
<keyword evidence="3 5" id="KW-0408">Iron</keyword>
<proteinExistence type="inferred from homology"/>
<comment type="similarity">
    <text evidence="1 6">Belongs to the cytochrome P450 family.</text>
</comment>
<name>A0A1D2M442_ORCCI</name>